<proteinExistence type="predicted"/>
<name>A0A7W6FU00_9HYPH</name>
<comment type="caution">
    <text evidence="2">The sequence shown here is derived from an EMBL/GenBank/DDBJ whole genome shotgun (WGS) entry which is preliminary data.</text>
</comment>
<accession>A0A7W6FU00</accession>
<evidence type="ECO:0000259" key="1">
    <source>
        <dbReference type="Pfam" id="PF09343"/>
    </source>
</evidence>
<feature type="domain" description="DUF2460" evidence="1">
    <location>
        <begin position="7"/>
        <end position="209"/>
    </location>
</feature>
<dbReference type="EMBL" id="JACIDO010000001">
    <property type="protein sequence ID" value="MBB3934502.1"/>
    <property type="molecule type" value="Genomic_DNA"/>
</dbReference>
<reference evidence="2 3" key="1">
    <citation type="submission" date="2020-08" db="EMBL/GenBank/DDBJ databases">
        <title>Genomic Encyclopedia of Type Strains, Phase IV (KMG-IV): sequencing the most valuable type-strain genomes for metagenomic binning, comparative biology and taxonomic classification.</title>
        <authorList>
            <person name="Goeker M."/>
        </authorList>
    </citation>
    <scope>NUCLEOTIDE SEQUENCE [LARGE SCALE GENOMIC DNA]</scope>
    <source>
        <strain evidence="2 3">DSM 25024</strain>
    </source>
</reference>
<dbReference type="AlphaFoldDB" id="A0A7W6FU00"/>
<dbReference type="OrthoDB" id="1685145at2"/>
<gene>
    <name evidence="2" type="ORF">GGR05_000613</name>
</gene>
<dbReference type="InterPro" id="IPR011740">
    <property type="entry name" value="DUF2460"/>
</dbReference>
<sequence>MIASFSEERFPLRVAFGTAGGPERRTDIVRLSNGYENRNQRTRHSWRRYDAGSGVRSVEDLVAVLHFFEARRGRLTGFRFRDPFDFSSAPGGGAATVFDQRIGTGDGEARVFQLVKRYGVDDDAYVRPIGKPVPGSVRVGVDGAELGQGFSVDPSAGTVGFAVAPMPGAVVTAGFEFDVPVRFDMDHLSINIAAFEAGDIPSIPLVEVRP</sequence>
<evidence type="ECO:0000313" key="2">
    <source>
        <dbReference type="EMBL" id="MBB3934502.1"/>
    </source>
</evidence>
<dbReference type="NCBIfam" id="TIGR02217">
    <property type="entry name" value="chp_TIGR02217"/>
    <property type="match status" value="1"/>
</dbReference>
<organism evidence="2 3">
    <name type="scientific">Aureimonas phyllosphaerae</name>
    <dbReference type="NCBI Taxonomy" id="1166078"/>
    <lineage>
        <taxon>Bacteria</taxon>
        <taxon>Pseudomonadati</taxon>
        <taxon>Pseudomonadota</taxon>
        <taxon>Alphaproteobacteria</taxon>
        <taxon>Hyphomicrobiales</taxon>
        <taxon>Aurantimonadaceae</taxon>
        <taxon>Aureimonas</taxon>
    </lineage>
</organism>
<dbReference type="Pfam" id="PF09343">
    <property type="entry name" value="DUF2460"/>
    <property type="match status" value="1"/>
</dbReference>
<protein>
    <submittedName>
        <fullName evidence="2">Uncharacterized protein (TIGR02217 family)</fullName>
    </submittedName>
</protein>
<keyword evidence="3" id="KW-1185">Reference proteome</keyword>
<evidence type="ECO:0000313" key="3">
    <source>
        <dbReference type="Proteomes" id="UP000531216"/>
    </source>
</evidence>
<dbReference type="Proteomes" id="UP000531216">
    <property type="component" value="Unassembled WGS sequence"/>
</dbReference>